<feature type="region of interest" description="Disordered" evidence="1">
    <location>
        <begin position="133"/>
        <end position="152"/>
    </location>
</feature>
<feature type="region of interest" description="Disordered" evidence="1">
    <location>
        <begin position="1005"/>
        <end position="1036"/>
    </location>
</feature>
<feature type="compositionally biased region" description="Basic and acidic residues" evidence="1">
    <location>
        <begin position="373"/>
        <end position="387"/>
    </location>
</feature>
<protein>
    <submittedName>
        <fullName evidence="2">Uncharacterized protein</fullName>
    </submittedName>
</protein>
<feature type="region of interest" description="Disordered" evidence="1">
    <location>
        <begin position="260"/>
        <end position="387"/>
    </location>
</feature>
<proteinExistence type="predicted"/>
<name>A0A7M7GF58_NASVI</name>
<feature type="compositionally biased region" description="Basic and acidic residues" evidence="1">
    <location>
        <begin position="1021"/>
        <end position="1036"/>
    </location>
</feature>
<feature type="compositionally biased region" description="Basic residues" evidence="1">
    <location>
        <begin position="317"/>
        <end position="328"/>
    </location>
</feature>
<dbReference type="AlphaFoldDB" id="A0A7M7GF58"/>
<feature type="compositionally biased region" description="Polar residues" evidence="1">
    <location>
        <begin position="691"/>
        <end position="702"/>
    </location>
</feature>
<feature type="region of interest" description="Disordered" evidence="1">
    <location>
        <begin position="1103"/>
        <end position="1131"/>
    </location>
</feature>
<dbReference type="InParanoid" id="A0A7M7GF58"/>
<sequence length="1159" mass="130223">MARATRSRQAPVSVNPETESKRSMRKTSTEKTTAGRVTRKNLNGKSVSDENSSSPTKTGKVSKNTQTKASVLRSKLLASKKDDSSQGNTLMAMKSPVLRDRTNTTNELVKTDASAKKTEEMNSDNKKKLIKATRSAKETKGNAKQSNEVQMSMEKFVVKKQKVQIENTKEKSADKSEEVAVNKKHTIGSTFSRIVSQKNSKVKESVKDAEPSDNESNGENQDSLSNKNVQSQSESPNANRVLRRKNISIEAVEQLLNVDEEIDVESDKKDSQRKSSKVNKIVNNVVEEAGKENKKNNKFFKNKGVEEQIKTVPVVKKTLRGKTNKRKKIKDDDSSFSATLEEQRQSTEPLEKKLRPRTNKNYCEVSKLSQDSKSNEEKPTDTEKDKDVNKDLKKIPIYKTVKLSEENVKVKDAIYDYLDDSQEDGEQKGKKRKKTVKRPAVKRARKAATVKPSASQKVQKKMANKVPRNVQFEKQSKVPINIQQNIVVNNVQTNIIVTEFPEHFSNAEHNVQNNEDNIALPESSKQIIPEHLLNAGDSTIAEASTIKIVSDEKLEGSKRINLTSTPPVPKTITSELKLFGPRNVITSKPTTKYSNMVNHSLIRQSMSPITKVVEKFDTGSPWRAVDAFSRVNRMVQSTPQINRLPSIREKKLPTHLSNLNNMNNLKSINSQDTIHVSSMMEDKSSEKNEKSTSVPTTNQNEVSSKKQAHLSNLNKKSVNSQDTIDISSMMEDSLLDKNGKLLSTPTKNQNKVLPRKFGTVISNLSPAKSANSSNSPVQNIIQSPVETALSPIASSDIPVDQEDSTIPGIQNKENTLASPTKSSRKKISTPSPFRFDRIRTSKRLASMESQNKTPKSTPQKISKEGEPEAGPSSYPDKSKSAVLRQSNLHNFLNLDEMPESTRISTAHGIFDDVHSTPIAGKKPKCSEEPNIDNAFGFDDYDISETTPIEDKSSGSIIATEQDVRDSVKGKLFPKARVKSMMPSRISENTIKKTLLKNVLVKKTSDKKQPEVFNESDESDFEKENDTTRRRKDVENNNECKKSAKEVALDAVSFSDTFDIFAENGDIESKVPEQIPLFVDLEPVHFTQPPRRSYNKRKRAIYFNTSKEDTESDEEEEEKPKSKKKKVSKLNKEENKRMHEWLKNINKTFEEIEHYDLVVE</sequence>
<feature type="compositionally biased region" description="Low complexity" evidence="1">
    <location>
        <begin position="278"/>
        <end position="287"/>
    </location>
</feature>
<feature type="compositionally biased region" description="Basic and acidic residues" evidence="1">
    <location>
        <begin position="109"/>
        <end position="127"/>
    </location>
</feature>
<feature type="region of interest" description="Disordered" evidence="1">
    <location>
        <begin position="422"/>
        <end position="464"/>
    </location>
</feature>
<gene>
    <name evidence="2" type="primary">100678454</name>
</gene>
<dbReference type="Proteomes" id="UP000002358">
    <property type="component" value="Chromosome 4"/>
</dbReference>
<feature type="region of interest" description="Disordered" evidence="1">
    <location>
        <begin position="1"/>
        <end position="128"/>
    </location>
</feature>
<evidence type="ECO:0000313" key="2">
    <source>
        <dbReference type="EnsemblMetazoa" id="XP_003426450"/>
    </source>
</evidence>
<organism evidence="2 3">
    <name type="scientific">Nasonia vitripennis</name>
    <name type="common">Parasitic wasp</name>
    <dbReference type="NCBI Taxonomy" id="7425"/>
    <lineage>
        <taxon>Eukaryota</taxon>
        <taxon>Metazoa</taxon>
        <taxon>Ecdysozoa</taxon>
        <taxon>Arthropoda</taxon>
        <taxon>Hexapoda</taxon>
        <taxon>Insecta</taxon>
        <taxon>Pterygota</taxon>
        <taxon>Neoptera</taxon>
        <taxon>Endopterygota</taxon>
        <taxon>Hymenoptera</taxon>
        <taxon>Apocrita</taxon>
        <taxon>Proctotrupomorpha</taxon>
        <taxon>Chalcidoidea</taxon>
        <taxon>Pteromalidae</taxon>
        <taxon>Pteromalinae</taxon>
        <taxon>Nasonia</taxon>
    </lineage>
</organism>
<feature type="compositionally biased region" description="Polar residues" evidence="1">
    <location>
        <begin position="807"/>
        <end position="821"/>
    </location>
</feature>
<feature type="compositionally biased region" description="Basic and acidic residues" evidence="1">
    <location>
        <begin position="680"/>
        <end position="690"/>
    </location>
</feature>
<feature type="compositionally biased region" description="Basic and acidic residues" evidence="1">
    <location>
        <begin position="341"/>
        <end position="353"/>
    </location>
</feature>
<dbReference type="OrthoDB" id="7695927at2759"/>
<feature type="compositionally biased region" description="Basic and acidic residues" evidence="1">
    <location>
        <begin position="201"/>
        <end position="210"/>
    </location>
</feature>
<evidence type="ECO:0000256" key="1">
    <source>
        <dbReference type="SAM" id="MobiDB-lite"/>
    </source>
</evidence>
<feature type="compositionally biased region" description="Polar residues" evidence="1">
    <location>
        <begin position="847"/>
        <end position="860"/>
    </location>
</feature>
<feature type="region of interest" description="Disordered" evidence="1">
    <location>
        <begin position="797"/>
        <end position="880"/>
    </location>
</feature>
<dbReference type="KEGG" id="nvi:100678454"/>
<feature type="compositionally biased region" description="Polar residues" evidence="1">
    <location>
        <begin position="187"/>
        <end position="199"/>
    </location>
</feature>
<feature type="compositionally biased region" description="Polar residues" evidence="1">
    <location>
        <begin position="7"/>
        <end position="17"/>
    </location>
</feature>
<feature type="compositionally biased region" description="Polar residues" evidence="1">
    <location>
        <begin position="214"/>
        <end position="238"/>
    </location>
</feature>
<feature type="region of interest" description="Disordered" evidence="1">
    <location>
        <begin position="162"/>
        <end position="245"/>
    </location>
</feature>
<feature type="compositionally biased region" description="Polar residues" evidence="1">
    <location>
        <begin position="40"/>
        <end position="69"/>
    </location>
</feature>
<feature type="region of interest" description="Disordered" evidence="1">
    <location>
        <begin position="678"/>
        <end position="719"/>
    </location>
</feature>
<evidence type="ECO:0000313" key="3">
    <source>
        <dbReference type="Proteomes" id="UP000002358"/>
    </source>
</evidence>
<feature type="compositionally biased region" description="Basic and acidic residues" evidence="1">
    <location>
        <begin position="167"/>
        <end position="181"/>
    </location>
</feature>
<dbReference type="EnsemblMetazoa" id="XM_003426402">
    <property type="protein sequence ID" value="XP_003426450"/>
    <property type="gene ID" value="LOC100678454"/>
</dbReference>
<feature type="compositionally biased region" description="Polar residues" evidence="1">
    <location>
        <begin position="709"/>
        <end position="719"/>
    </location>
</feature>
<dbReference type="OMA" id="QSESPNA"/>
<accession>A0A7M7GF58</accession>
<keyword evidence="3" id="KW-1185">Reference proteome</keyword>
<feature type="compositionally biased region" description="Basic residues" evidence="1">
    <location>
        <begin position="429"/>
        <end position="448"/>
    </location>
</feature>
<reference evidence="2" key="1">
    <citation type="submission" date="2021-01" db="UniProtKB">
        <authorList>
            <consortium name="EnsemblMetazoa"/>
        </authorList>
    </citation>
    <scope>IDENTIFICATION</scope>
</reference>